<name>A0AA86QJ83_9EUKA</name>
<dbReference type="EMBL" id="CAXDID020000016">
    <property type="protein sequence ID" value="CAL5983747.1"/>
    <property type="molecule type" value="Genomic_DNA"/>
</dbReference>
<evidence type="ECO:0000313" key="1">
    <source>
        <dbReference type="EMBL" id="CAI9960391.1"/>
    </source>
</evidence>
<accession>A0AA86QJ83</accession>
<protein>
    <submittedName>
        <fullName evidence="2">Hypothetical_protein</fullName>
    </submittedName>
</protein>
<comment type="caution">
    <text evidence="1">The sequence shown here is derived from an EMBL/GenBank/DDBJ whole genome shotgun (WGS) entry which is preliminary data.</text>
</comment>
<evidence type="ECO:0000313" key="2">
    <source>
        <dbReference type="EMBL" id="CAL5983747.1"/>
    </source>
</evidence>
<keyword evidence="3" id="KW-1185">Reference proteome</keyword>
<dbReference type="EMBL" id="CATOUU010000931">
    <property type="protein sequence ID" value="CAI9960391.1"/>
    <property type="molecule type" value="Genomic_DNA"/>
</dbReference>
<reference evidence="1" key="1">
    <citation type="submission" date="2023-06" db="EMBL/GenBank/DDBJ databases">
        <authorList>
            <person name="Kurt Z."/>
        </authorList>
    </citation>
    <scope>NUCLEOTIDE SEQUENCE</scope>
</reference>
<proteinExistence type="predicted"/>
<sequence length="256" mass="29669">MSLSKNTYVSPLAASKPLRENTLASTVQDAPSTFNRPLSASLPGTYQFFTPVKKICASAPRLQSVRISKVATEPSVQIPSIPFNYEKCERDCARLAAWVSIINNLSRSAENFDPYRRLRKIRYTDLGLDYSLEQISDFYAKQLKLQNPLISIIKRLISFEEEILELSLQYQLNADKYVRKERNNIFVYVINDEKEAENTQNLKSDLFIQLKRIRNAAERIKNHKQVLKIDQIIIQVYKTSEFVDVLRIKNEIEQMD</sequence>
<dbReference type="Proteomes" id="UP001642409">
    <property type="component" value="Unassembled WGS sequence"/>
</dbReference>
<organism evidence="1">
    <name type="scientific">Hexamita inflata</name>
    <dbReference type="NCBI Taxonomy" id="28002"/>
    <lineage>
        <taxon>Eukaryota</taxon>
        <taxon>Metamonada</taxon>
        <taxon>Diplomonadida</taxon>
        <taxon>Hexamitidae</taxon>
        <taxon>Hexamitinae</taxon>
        <taxon>Hexamita</taxon>
    </lineage>
</organism>
<dbReference type="AlphaFoldDB" id="A0AA86QJ83"/>
<gene>
    <name evidence="1" type="ORF">HINF_LOCUS48036</name>
    <name evidence="2" type="ORF">HINF_LOCUS7770</name>
</gene>
<evidence type="ECO:0000313" key="3">
    <source>
        <dbReference type="Proteomes" id="UP001642409"/>
    </source>
</evidence>
<reference evidence="2 3" key="2">
    <citation type="submission" date="2024-07" db="EMBL/GenBank/DDBJ databases">
        <authorList>
            <person name="Akdeniz Z."/>
        </authorList>
    </citation>
    <scope>NUCLEOTIDE SEQUENCE [LARGE SCALE GENOMIC DNA]</scope>
</reference>